<keyword evidence="6 13" id="KW-0479">Metal-binding</keyword>
<evidence type="ECO:0000313" key="15">
    <source>
        <dbReference type="EMBL" id="KAL0960656.1"/>
    </source>
</evidence>
<dbReference type="InterPro" id="IPR002680">
    <property type="entry name" value="AOX"/>
</dbReference>
<keyword evidence="16" id="KW-1185">Reference proteome</keyword>
<comment type="function">
    <text evidence="12">Catalyzes cyanide-resistant oxygen consumption. May increase respiration when the cytochrome respiratory pathway is restricted, or in response to low temperatures.</text>
</comment>
<dbReference type="PANTHER" id="PTHR31803">
    <property type="entry name" value="ALTERNATIVE OXIDASE"/>
    <property type="match status" value="1"/>
</dbReference>
<gene>
    <name evidence="15" type="ORF">HGRIS_005684</name>
</gene>
<keyword evidence="9 13" id="KW-0560">Oxidoreductase</keyword>
<evidence type="ECO:0000256" key="1">
    <source>
        <dbReference type="ARBA" id="ARBA00004370"/>
    </source>
</evidence>
<dbReference type="PANTHER" id="PTHR31803:SF3">
    <property type="entry name" value="ALTERNATIVE OXIDASE"/>
    <property type="match status" value="1"/>
</dbReference>
<evidence type="ECO:0000256" key="4">
    <source>
        <dbReference type="ARBA" id="ARBA00022660"/>
    </source>
</evidence>
<dbReference type="Pfam" id="PF01786">
    <property type="entry name" value="AOX"/>
    <property type="match status" value="1"/>
</dbReference>
<dbReference type="Proteomes" id="UP001556367">
    <property type="component" value="Unassembled WGS sequence"/>
</dbReference>
<comment type="subcellular location">
    <subcellularLocation>
        <location evidence="1">Membrane</location>
    </subcellularLocation>
</comment>
<evidence type="ECO:0000256" key="10">
    <source>
        <dbReference type="ARBA" id="ARBA00023004"/>
    </source>
</evidence>
<reference evidence="16" key="1">
    <citation type="submission" date="2024-06" db="EMBL/GenBank/DDBJ databases">
        <title>Multi-omics analyses provide insights into the biosynthesis of the anticancer antibiotic pleurotin in Hohenbuehelia grisea.</title>
        <authorList>
            <person name="Weaver J.A."/>
            <person name="Alberti F."/>
        </authorList>
    </citation>
    <scope>NUCLEOTIDE SEQUENCE [LARGE SCALE GENOMIC DNA]</scope>
    <source>
        <strain evidence="16">T-177</strain>
    </source>
</reference>
<organism evidence="15 16">
    <name type="scientific">Hohenbuehelia grisea</name>
    <dbReference type="NCBI Taxonomy" id="104357"/>
    <lineage>
        <taxon>Eukaryota</taxon>
        <taxon>Fungi</taxon>
        <taxon>Dikarya</taxon>
        <taxon>Basidiomycota</taxon>
        <taxon>Agaricomycotina</taxon>
        <taxon>Agaricomycetes</taxon>
        <taxon>Agaricomycetidae</taxon>
        <taxon>Agaricales</taxon>
        <taxon>Pleurotineae</taxon>
        <taxon>Pleurotaceae</taxon>
        <taxon>Hohenbuehelia</taxon>
    </lineage>
</organism>
<keyword evidence="11 13" id="KW-0472">Membrane</keyword>
<evidence type="ECO:0000256" key="9">
    <source>
        <dbReference type="ARBA" id="ARBA00023002"/>
    </source>
</evidence>
<evidence type="ECO:0000256" key="6">
    <source>
        <dbReference type="ARBA" id="ARBA00022723"/>
    </source>
</evidence>
<accession>A0ABR3JZW2</accession>
<evidence type="ECO:0000256" key="7">
    <source>
        <dbReference type="ARBA" id="ARBA00022982"/>
    </source>
</evidence>
<keyword evidence="7 13" id="KW-0249">Electron transport</keyword>
<evidence type="ECO:0000256" key="8">
    <source>
        <dbReference type="ARBA" id="ARBA00022989"/>
    </source>
</evidence>
<sequence>MLRASLNPCLVPICRRTVIATATKAGVVRRAFMSSPYRLNSLTSDAAQTGATTPHKKQQVSTSTTETVAPKEETSITTPTAVSTVPTMIRGDWVLFHPVYTPEELKAVEVLHLEAKTFSDKIAYALVKLARAGFDIVSRYKHKTIPPCSNMTLEQLRKEGYLLDDKAWLNRILFLESIAGVPGMVAATLRHLQSLRLMRRDNGWVSAAVVIHLLGARS</sequence>
<dbReference type="InterPro" id="IPR038659">
    <property type="entry name" value="AOX_sf"/>
</dbReference>
<evidence type="ECO:0000256" key="5">
    <source>
        <dbReference type="ARBA" id="ARBA00022692"/>
    </source>
</evidence>
<comment type="cofactor">
    <cofactor evidence="13">
        <name>Fe cation</name>
        <dbReference type="ChEBI" id="CHEBI:24875"/>
    </cofactor>
    <text evidence="13">Binds 2 iron ions per subunit.</text>
</comment>
<name>A0ABR3JZW2_9AGAR</name>
<evidence type="ECO:0000256" key="2">
    <source>
        <dbReference type="ARBA" id="ARBA00008388"/>
    </source>
</evidence>
<feature type="region of interest" description="Disordered" evidence="14">
    <location>
        <begin position="44"/>
        <end position="79"/>
    </location>
</feature>
<evidence type="ECO:0000256" key="3">
    <source>
        <dbReference type="ARBA" id="ARBA00022448"/>
    </source>
</evidence>
<keyword evidence="8" id="KW-1133">Transmembrane helix</keyword>
<dbReference type="EC" id="1.-.-.-" evidence="13"/>
<evidence type="ECO:0000256" key="14">
    <source>
        <dbReference type="SAM" id="MobiDB-lite"/>
    </source>
</evidence>
<keyword evidence="10 13" id="KW-0408">Iron</keyword>
<dbReference type="Gene3D" id="1.20.1260.140">
    <property type="entry name" value="Alternative oxidase"/>
    <property type="match status" value="1"/>
</dbReference>
<dbReference type="EMBL" id="JASNQZ010000001">
    <property type="protein sequence ID" value="KAL0960656.1"/>
    <property type="molecule type" value="Genomic_DNA"/>
</dbReference>
<evidence type="ECO:0000256" key="12">
    <source>
        <dbReference type="ARBA" id="ARBA00025285"/>
    </source>
</evidence>
<comment type="caution">
    <text evidence="15">The sequence shown here is derived from an EMBL/GenBank/DDBJ whole genome shotgun (WGS) entry which is preliminary data.</text>
</comment>
<keyword evidence="4 13" id="KW-0679">Respiratory chain</keyword>
<evidence type="ECO:0000256" key="11">
    <source>
        <dbReference type="ARBA" id="ARBA00023136"/>
    </source>
</evidence>
<evidence type="ECO:0000256" key="13">
    <source>
        <dbReference type="RuleBase" id="RU003779"/>
    </source>
</evidence>
<comment type="similarity">
    <text evidence="2 13">Belongs to the alternative oxidase family.</text>
</comment>
<keyword evidence="5 13" id="KW-0812">Transmembrane</keyword>
<proteinExistence type="inferred from homology"/>
<evidence type="ECO:0000313" key="16">
    <source>
        <dbReference type="Proteomes" id="UP001556367"/>
    </source>
</evidence>
<keyword evidence="3" id="KW-0813">Transport</keyword>
<protein>
    <recommendedName>
        <fullName evidence="13">Alternative oxidase</fullName>
        <ecNumber evidence="13">1.-.-.-</ecNumber>
    </recommendedName>
</protein>